<name>A0AAV1JU36_9NEOP</name>
<evidence type="ECO:0000313" key="2">
    <source>
        <dbReference type="EMBL" id="CAK1552943.1"/>
    </source>
</evidence>
<dbReference type="Proteomes" id="UP001497472">
    <property type="component" value="Unassembled WGS sequence"/>
</dbReference>
<feature type="compositionally biased region" description="Low complexity" evidence="1">
    <location>
        <begin position="53"/>
        <end position="64"/>
    </location>
</feature>
<proteinExistence type="predicted"/>
<dbReference type="AlphaFoldDB" id="A0AAV1JU36"/>
<feature type="region of interest" description="Disordered" evidence="1">
    <location>
        <begin position="1"/>
        <end position="82"/>
    </location>
</feature>
<evidence type="ECO:0000256" key="1">
    <source>
        <dbReference type="SAM" id="MobiDB-lite"/>
    </source>
</evidence>
<organism evidence="2 3">
    <name type="scientific">Leptosia nina</name>
    <dbReference type="NCBI Taxonomy" id="320188"/>
    <lineage>
        <taxon>Eukaryota</taxon>
        <taxon>Metazoa</taxon>
        <taxon>Ecdysozoa</taxon>
        <taxon>Arthropoda</taxon>
        <taxon>Hexapoda</taxon>
        <taxon>Insecta</taxon>
        <taxon>Pterygota</taxon>
        <taxon>Neoptera</taxon>
        <taxon>Endopterygota</taxon>
        <taxon>Lepidoptera</taxon>
        <taxon>Glossata</taxon>
        <taxon>Ditrysia</taxon>
        <taxon>Papilionoidea</taxon>
        <taxon>Pieridae</taxon>
        <taxon>Pierinae</taxon>
        <taxon>Leptosia</taxon>
    </lineage>
</organism>
<accession>A0AAV1JU36</accession>
<evidence type="ECO:0000313" key="3">
    <source>
        <dbReference type="Proteomes" id="UP001497472"/>
    </source>
</evidence>
<sequence length="118" mass="13612">MPRTTITPWCRSAAADRDRAVAVGLRRPRRPRPRPRRRRASGPQPRRRPRLKPAPTSTATSVPTRANHSPRLHSYTPNEPRTCPKILEHMERSDVPNSKDIPRWCVIVIPTLLFQWTA</sequence>
<feature type="compositionally biased region" description="Basic residues" evidence="1">
    <location>
        <begin position="26"/>
        <end position="51"/>
    </location>
</feature>
<dbReference type="EMBL" id="CAVLEF010000203">
    <property type="protein sequence ID" value="CAK1552943.1"/>
    <property type="molecule type" value="Genomic_DNA"/>
</dbReference>
<protein>
    <submittedName>
        <fullName evidence="2">Uncharacterized protein</fullName>
    </submittedName>
</protein>
<reference evidence="2 3" key="1">
    <citation type="submission" date="2023-11" db="EMBL/GenBank/DDBJ databases">
        <authorList>
            <person name="Okamura Y."/>
        </authorList>
    </citation>
    <scope>NUCLEOTIDE SEQUENCE [LARGE SCALE GENOMIC DNA]</scope>
</reference>
<gene>
    <name evidence="2" type="ORF">LNINA_LOCUS11968</name>
</gene>
<keyword evidence="3" id="KW-1185">Reference proteome</keyword>
<comment type="caution">
    <text evidence="2">The sequence shown here is derived from an EMBL/GenBank/DDBJ whole genome shotgun (WGS) entry which is preliminary data.</text>
</comment>